<dbReference type="Proteomes" id="UP000012040">
    <property type="component" value="Chromosome"/>
</dbReference>
<dbReference type="InterPro" id="IPR005135">
    <property type="entry name" value="Endo/exonuclease/phosphatase"/>
</dbReference>
<dbReference type="GO" id="GO:0004767">
    <property type="term" value="F:sphingomyelin phosphodiesterase activity"/>
    <property type="evidence" value="ECO:0007669"/>
    <property type="project" value="InterPro"/>
</dbReference>
<evidence type="ECO:0000256" key="1">
    <source>
        <dbReference type="SAM" id="SignalP"/>
    </source>
</evidence>
<keyword evidence="4" id="KW-1185">Reference proteome</keyword>
<dbReference type="OrthoDB" id="9793162at2"/>
<protein>
    <recommendedName>
        <fullName evidence="2">Endonuclease/exonuclease/phosphatase domain-containing protein</fullName>
    </recommendedName>
</protein>
<gene>
    <name evidence="3" type="ORF">A11Q_2426</name>
</gene>
<keyword evidence="1" id="KW-0732">Signal</keyword>
<feature type="domain" description="Endonuclease/exonuclease/phosphatase" evidence="2">
    <location>
        <begin position="32"/>
        <end position="329"/>
    </location>
</feature>
<dbReference type="PANTHER" id="PTHR16320">
    <property type="entry name" value="SPHINGOMYELINASE FAMILY MEMBER"/>
    <property type="match status" value="1"/>
</dbReference>
<dbReference type="PROSITE" id="PS51257">
    <property type="entry name" value="PROKAR_LIPOPROTEIN"/>
    <property type="match status" value="1"/>
</dbReference>
<evidence type="ECO:0000313" key="4">
    <source>
        <dbReference type="Proteomes" id="UP000012040"/>
    </source>
</evidence>
<reference evidence="3 4" key="1">
    <citation type="journal article" date="2013" name="ISME J.">
        <title>By their genes ye shall know them: genomic signatures of predatory bacteria.</title>
        <authorList>
            <person name="Pasternak Z."/>
            <person name="Pietrokovski S."/>
            <person name="Rotem O."/>
            <person name="Gophna U."/>
            <person name="Lurie-Weinberger M.N."/>
            <person name="Jurkevitch E."/>
        </authorList>
    </citation>
    <scope>NUCLEOTIDE SEQUENCE [LARGE SCALE GENOMIC DNA]</scope>
    <source>
        <strain evidence="3 4">JSS</strain>
    </source>
</reference>
<dbReference type="KEGG" id="bex:A11Q_2426"/>
<dbReference type="PANTHER" id="PTHR16320:SF23">
    <property type="entry name" value="SPHINGOMYELINASE C 1"/>
    <property type="match status" value="1"/>
</dbReference>
<dbReference type="PATRIC" id="fig|1184267.3.peg.2455"/>
<dbReference type="STRING" id="1184267.A11Q_2426"/>
<feature type="signal peptide" evidence="1">
    <location>
        <begin position="1"/>
        <end position="18"/>
    </location>
</feature>
<sequence length="344" mass="38882">MRSSVLFFVLAMSLSCQAHSYKSQSSTLKIVTYNTWLLDLPFNMGSRDIAARLNIIPQELAKLDADIIALQEVWSPRARQKLASEFYKKGYLYSQEESLPANWLLRGWLGNGLLVVSKYPLAHISNQNERVLSFSTFTRPDEYFAGKGAVHMRVQIPDFGEISFYNTHLGAVSFNPKAQAFDSSHEQSRRQQSRELIEFIRKTHEERPIILAGDFNAHFKTYHQGGYTEEYGEDYKSITCTTGAADNCLNLLDSYKSLNTDAKVKATASPLTNQYIGASYFYKNPAPEQVIDYIFVSSSSAMKVQESKIVLTEKLKIPNRSGELPLSDHYGVLTELQLILLSVD</sequence>
<dbReference type="Pfam" id="PF03372">
    <property type="entry name" value="Exo_endo_phos"/>
    <property type="match status" value="1"/>
</dbReference>
<proteinExistence type="predicted"/>
<feature type="chain" id="PRO_5004060556" description="Endonuclease/exonuclease/phosphatase domain-containing protein" evidence="1">
    <location>
        <begin position="19"/>
        <end position="344"/>
    </location>
</feature>
<dbReference type="AlphaFoldDB" id="M4VB77"/>
<dbReference type="SUPFAM" id="SSF56219">
    <property type="entry name" value="DNase I-like"/>
    <property type="match status" value="1"/>
</dbReference>
<name>M4VB77_9BACT</name>
<dbReference type="InterPro" id="IPR036691">
    <property type="entry name" value="Endo/exonu/phosph_ase_sf"/>
</dbReference>
<evidence type="ECO:0000259" key="2">
    <source>
        <dbReference type="Pfam" id="PF03372"/>
    </source>
</evidence>
<accession>M4VB77</accession>
<dbReference type="eggNOG" id="COG3568">
    <property type="taxonomic scope" value="Bacteria"/>
</dbReference>
<dbReference type="EMBL" id="CP003537">
    <property type="protein sequence ID" value="AGH96642.1"/>
    <property type="molecule type" value="Genomic_DNA"/>
</dbReference>
<dbReference type="Gene3D" id="3.60.10.10">
    <property type="entry name" value="Endonuclease/exonuclease/phosphatase"/>
    <property type="match status" value="1"/>
</dbReference>
<dbReference type="InterPro" id="IPR038772">
    <property type="entry name" value="Sph/SMPD2-like"/>
</dbReference>
<dbReference type="RefSeq" id="WP_015471132.1">
    <property type="nucleotide sequence ID" value="NC_020813.1"/>
</dbReference>
<evidence type="ECO:0000313" key="3">
    <source>
        <dbReference type="EMBL" id="AGH96642.1"/>
    </source>
</evidence>
<dbReference type="HOGENOM" id="CLU_805771_0_0_7"/>
<organism evidence="3 4">
    <name type="scientific">Pseudobdellovibrio exovorus JSS</name>
    <dbReference type="NCBI Taxonomy" id="1184267"/>
    <lineage>
        <taxon>Bacteria</taxon>
        <taxon>Pseudomonadati</taxon>
        <taxon>Bdellovibrionota</taxon>
        <taxon>Bdellovibrionia</taxon>
        <taxon>Bdellovibrionales</taxon>
        <taxon>Pseudobdellovibrionaceae</taxon>
        <taxon>Pseudobdellovibrio</taxon>
    </lineage>
</organism>